<sequence>MNAELVTDDLLRYNIGWTMVGIIGLCIFANLVNVLTNMGRKIYNKIKLLRIKRLYFKKAKPVQAPPDNDFTNLQHDQTAATHNKSISELHAIFYQNEENHFQNIMDVINRNDEPFKCLEESKSELTPANNNNNYVVMMESFAELGATPANHGKAVEAPRKVNLLNESKDKMRLEEKKIKKIILKVRARVHHSDSDY</sequence>
<keyword evidence="1" id="KW-0472">Membrane</keyword>
<organism evidence="2 3">
    <name type="scientific">Halteria grandinella</name>
    <dbReference type="NCBI Taxonomy" id="5974"/>
    <lineage>
        <taxon>Eukaryota</taxon>
        <taxon>Sar</taxon>
        <taxon>Alveolata</taxon>
        <taxon>Ciliophora</taxon>
        <taxon>Intramacronucleata</taxon>
        <taxon>Spirotrichea</taxon>
        <taxon>Stichotrichia</taxon>
        <taxon>Sporadotrichida</taxon>
        <taxon>Halteriidae</taxon>
        <taxon>Halteria</taxon>
    </lineage>
</organism>
<comment type="caution">
    <text evidence="2">The sequence shown here is derived from an EMBL/GenBank/DDBJ whole genome shotgun (WGS) entry which is preliminary data.</text>
</comment>
<keyword evidence="1" id="KW-1133">Transmembrane helix</keyword>
<reference evidence="2" key="1">
    <citation type="submission" date="2019-06" db="EMBL/GenBank/DDBJ databases">
        <authorList>
            <person name="Zheng W."/>
        </authorList>
    </citation>
    <scope>NUCLEOTIDE SEQUENCE</scope>
    <source>
        <strain evidence="2">QDHG01</strain>
    </source>
</reference>
<proteinExistence type="predicted"/>
<gene>
    <name evidence="2" type="ORF">FGO68_gene8184</name>
</gene>
<feature type="transmembrane region" description="Helical" evidence="1">
    <location>
        <begin position="15"/>
        <end position="35"/>
    </location>
</feature>
<keyword evidence="1" id="KW-0812">Transmembrane</keyword>
<dbReference type="AlphaFoldDB" id="A0A8J8TAV4"/>
<accession>A0A8J8TAV4</accession>
<dbReference type="Proteomes" id="UP000785679">
    <property type="component" value="Unassembled WGS sequence"/>
</dbReference>
<evidence type="ECO:0000256" key="1">
    <source>
        <dbReference type="SAM" id="Phobius"/>
    </source>
</evidence>
<keyword evidence="3" id="KW-1185">Reference proteome</keyword>
<evidence type="ECO:0000313" key="3">
    <source>
        <dbReference type="Proteomes" id="UP000785679"/>
    </source>
</evidence>
<dbReference type="EMBL" id="RRYP01000259">
    <property type="protein sequence ID" value="TNV87723.1"/>
    <property type="molecule type" value="Genomic_DNA"/>
</dbReference>
<evidence type="ECO:0000313" key="2">
    <source>
        <dbReference type="EMBL" id="TNV87723.1"/>
    </source>
</evidence>
<protein>
    <submittedName>
        <fullName evidence="2">Uncharacterized protein</fullName>
    </submittedName>
</protein>
<name>A0A8J8TAV4_HALGN</name>